<dbReference type="Pfam" id="PF00816">
    <property type="entry name" value="Histone_HNS"/>
    <property type="match status" value="1"/>
</dbReference>
<dbReference type="PANTHER" id="PTHR38097:SF2">
    <property type="entry name" value="DNA-BINDING PROTEIN STPA"/>
    <property type="match status" value="1"/>
</dbReference>
<dbReference type="BioCyc" id="SGLO343509:SGP1_RS22080-MONOMER"/>
<dbReference type="InterPro" id="IPR054180">
    <property type="entry name" value="H-NS-like_N"/>
</dbReference>
<dbReference type="EMBL" id="LN854558">
    <property type="protein sequence ID" value="CRL46804.1"/>
    <property type="molecule type" value="Genomic_DNA"/>
</dbReference>
<keyword evidence="4 5" id="KW-0238">DNA-binding</keyword>
<keyword evidence="7" id="KW-0614">Plasmid</keyword>
<dbReference type="Proteomes" id="UP000245838">
    <property type="component" value="Plasmid psg1"/>
</dbReference>
<reference evidence="7 9" key="1">
    <citation type="journal article" date="2006" name="Genome Res.">
        <title>Massive genome erosion and functional adaptations provide insights into the symbiotic lifestyle of Sodalis glossinidius in the tsetse host.</title>
        <authorList>
            <person name="Toh H."/>
            <person name="Weiss B.L."/>
            <person name="Perkin S.A.H."/>
            <person name="Yamashita A."/>
            <person name="Oshima K."/>
            <person name="Hattori M."/>
            <person name="Aksoy S."/>
        </authorList>
    </citation>
    <scope>NUCLEOTIDE SEQUENCE [LARGE SCALE GENOMIC DNA]</scope>
    <source>
        <strain evidence="9">morsitans</strain>
        <strain evidence="7">Morsitans</strain>
        <plasmid evidence="7 9">pSG1</plasmid>
    </source>
</reference>
<dbReference type="KEGG" id="sgl:SGP1_0002"/>
<keyword evidence="9" id="KW-1185">Reference proteome</keyword>
<dbReference type="GO" id="GO:0003680">
    <property type="term" value="F:minor groove of adenine-thymine-rich DNA binding"/>
    <property type="evidence" value="ECO:0007669"/>
    <property type="project" value="TreeGrafter"/>
</dbReference>
<keyword evidence="3" id="KW-0963">Cytoplasm</keyword>
<dbReference type="GO" id="GO:0001217">
    <property type="term" value="F:DNA-binding transcription repressor activity"/>
    <property type="evidence" value="ECO:0007669"/>
    <property type="project" value="TreeGrafter"/>
</dbReference>
<dbReference type="AlphaFoldDB" id="Q2NQ66"/>
<dbReference type="GO" id="GO:0046983">
    <property type="term" value="F:protein dimerization activity"/>
    <property type="evidence" value="ECO:0007669"/>
    <property type="project" value="InterPro"/>
</dbReference>
<evidence type="ECO:0000313" key="10">
    <source>
        <dbReference type="Proteomes" id="UP000245838"/>
    </source>
</evidence>
<dbReference type="Gene3D" id="1.10.287.1050">
    <property type="entry name" value="H-NS histone-like proteins"/>
    <property type="match status" value="1"/>
</dbReference>
<dbReference type="PANTHER" id="PTHR38097">
    <property type="match status" value="1"/>
</dbReference>
<dbReference type="GO" id="GO:0003681">
    <property type="term" value="F:bent DNA binding"/>
    <property type="evidence" value="ECO:0007669"/>
    <property type="project" value="TreeGrafter"/>
</dbReference>
<dbReference type="GO" id="GO:0032993">
    <property type="term" value="C:protein-DNA complex"/>
    <property type="evidence" value="ECO:0007669"/>
    <property type="project" value="TreeGrafter"/>
</dbReference>
<evidence type="ECO:0000313" key="7">
    <source>
        <dbReference type="EMBL" id="BAE75709.1"/>
    </source>
</evidence>
<gene>
    <name evidence="8" type="primary">stpA</name>
    <name evidence="7" type="ordered locus">SGP1_0002</name>
    <name evidence="8" type="ORF">SGGMMB4_05719</name>
</gene>
<geneLocation type="plasmid" evidence="7 9">
    <name>pSG1</name>
</geneLocation>
<evidence type="ECO:0000256" key="5">
    <source>
        <dbReference type="PIRNR" id="PIRNR002096"/>
    </source>
</evidence>
<dbReference type="SUPFAM" id="SSF81273">
    <property type="entry name" value="H-NS histone-like proteins"/>
    <property type="match status" value="2"/>
</dbReference>
<comment type="subcellular location">
    <subcellularLocation>
        <location evidence="1">Cytoplasm</location>
        <location evidence="1">Nucleoid</location>
    </subcellularLocation>
</comment>
<evidence type="ECO:0000259" key="6">
    <source>
        <dbReference type="SMART" id="SM00528"/>
    </source>
</evidence>
<dbReference type="Proteomes" id="UP000001932">
    <property type="component" value="Plasmid pSG1"/>
</dbReference>
<geneLocation type="plasmid" evidence="10">
    <name>psg1</name>
</geneLocation>
<protein>
    <recommendedName>
        <fullName evidence="5">DNA-binding protein</fullName>
    </recommendedName>
</protein>
<dbReference type="RefSeq" id="WP_011412239.1">
    <property type="nucleotide sequence ID" value="NC_007713.1"/>
</dbReference>
<reference evidence="8" key="2">
    <citation type="submission" date="2015-05" db="EMBL/GenBank/DDBJ databases">
        <authorList>
            <person name="Wang D.B."/>
            <person name="Wang M."/>
        </authorList>
    </citation>
    <scope>NUCLEOTIDE SEQUENCE</scope>
    <source>
        <strain evidence="8">B4</strain>
    </source>
</reference>
<evidence type="ECO:0000313" key="8">
    <source>
        <dbReference type="EMBL" id="CRL46804.1"/>
    </source>
</evidence>
<dbReference type="OrthoDB" id="6088948at2"/>
<proteinExistence type="inferred from homology"/>
<dbReference type="EMBL" id="AP008233">
    <property type="protein sequence ID" value="BAE75709.1"/>
    <property type="molecule type" value="Genomic_DNA"/>
</dbReference>
<dbReference type="PIRSF" id="PIRSF002096">
    <property type="entry name" value="HnS"/>
    <property type="match status" value="1"/>
</dbReference>
<dbReference type="GO" id="GO:0005829">
    <property type="term" value="C:cytosol"/>
    <property type="evidence" value="ECO:0007669"/>
    <property type="project" value="TreeGrafter"/>
</dbReference>
<reference evidence="10" key="3">
    <citation type="submission" date="2015-05" db="EMBL/GenBank/DDBJ databases">
        <authorList>
            <person name="Goodhead I."/>
        </authorList>
    </citation>
    <scope>NUCLEOTIDE SEQUENCE [LARGE SCALE GENOMIC DNA]</scope>
    <source>
        <strain evidence="10">morsitans</strain>
        <plasmid evidence="10">psg1</plasmid>
    </source>
</reference>
<dbReference type="GO" id="GO:0000976">
    <property type="term" value="F:transcription cis-regulatory region binding"/>
    <property type="evidence" value="ECO:0007669"/>
    <property type="project" value="TreeGrafter"/>
</dbReference>
<evidence type="ECO:0000256" key="4">
    <source>
        <dbReference type="ARBA" id="ARBA00023125"/>
    </source>
</evidence>
<sequence>MSEKESYGEIRRVLSNIRSTRAFARETNFELLKEMHEKLGAVIEERRTDAEKEAAERALREEKRKEILQLIEGEGFTAEELLGDDVNISKKRSKKPKAPAKYEFVENGETKTWTGKGRKPKPIAEALSAGRTLEEFLINKSEIQ</sequence>
<dbReference type="GO" id="GO:0009295">
    <property type="term" value="C:nucleoid"/>
    <property type="evidence" value="ECO:0007669"/>
    <property type="project" value="UniProtKB-SubCell"/>
</dbReference>
<organism evidence="7 9">
    <name type="scientific">Sodalis glossinidius (strain morsitans)</name>
    <dbReference type="NCBI Taxonomy" id="343509"/>
    <lineage>
        <taxon>Bacteria</taxon>
        <taxon>Pseudomonadati</taxon>
        <taxon>Pseudomonadota</taxon>
        <taxon>Gammaproteobacteria</taxon>
        <taxon>Enterobacterales</taxon>
        <taxon>Bruguierivoracaceae</taxon>
        <taxon>Sodalis</taxon>
    </lineage>
</organism>
<dbReference type="Pfam" id="PF22470">
    <property type="entry name" value="Histone_HNS_N"/>
    <property type="match status" value="1"/>
</dbReference>
<evidence type="ECO:0000256" key="2">
    <source>
        <dbReference type="ARBA" id="ARBA00010610"/>
    </source>
</evidence>
<dbReference type="InterPro" id="IPR037150">
    <property type="entry name" value="H-NS_C_dom_sf"/>
</dbReference>
<dbReference type="HOGENOM" id="CLU_117503_0_1_6"/>
<comment type="similarity">
    <text evidence="2 5">Belongs to the histone-like protein H-NS family.</text>
</comment>
<accession>Q2NQ66</accession>
<dbReference type="InterPro" id="IPR027444">
    <property type="entry name" value="H-NS_C_dom"/>
</dbReference>
<name>Q2NQ66_SODGM</name>
<evidence type="ECO:0000313" key="9">
    <source>
        <dbReference type="Proteomes" id="UP000001932"/>
    </source>
</evidence>
<dbReference type="Gene3D" id="4.10.430.10">
    <property type="entry name" value="Histone-like protein H-NS, C-terminal domain"/>
    <property type="match status" value="1"/>
</dbReference>
<dbReference type="SMART" id="SM00528">
    <property type="entry name" value="HNS"/>
    <property type="match status" value="1"/>
</dbReference>
<evidence type="ECO:0000256" key="1">
    <source>
        <dbReference type="ARBA" id="ARBA00004453"/>
    </source>
</evidence>
<dbReference type="InterPro" id="IPR027454">
    <property type="entry name" value="Histone_HNS_N"/>
</dbReference>
<dbReference type="InterPro" id="IPR001801">
    <property type="entry name" value="Histone_HNS"/>
</dbReference>
<dbReference type="GO" id="GO:0030527">
    <property type="term" value="F:structural constituent of chromatin"/>
    <property type="evidence" value="ECO:0007669"/>
    <property type="project" value="InterPro"/>
</dbReference>
<evidence type="ECO:0000256" key="3">
    <source>
        <dbReference type="ARBA" id="ARBA00022490"/>
    </source>
</evidence>
<feature type="domain" description="DNA-binding protein H-NS-like C-terminal" evidence="6">
    <location>
        <begin position="92"/>
        <end position="138"/>
    </location>
</feature>